<evidence type="ECO:0000313" key="2">
    <source>
        <dbReference type="EMBL" id="QHT03085.1"/>
    </source>
</evidence>
<evidence type="ECO:0000259" key="1">
    <source>
        <dbReference type="Pfam" id="PF19254"/>
    </source>
</evidence>
<feature type="domain" description="DUF5901" evidence="1">
    <location>
        <begin position="4"/>
        <end position="214"/>
    </location>
</feature>
<proteinExistence type="predicted"/>
<feature type="domain" description="DUF5901" evidence="1">
    <location>
        <begin position="226"/>
        <end position="389"/>
    </location>
</feature>
<protein>
    <recommendedName>
        <fullName evidence="1">DUF5901 domain-containing protein</fullName>
    </recommendedName>
</protein>
<organism evidence="2">
    <name type="scientific">viral metagenome</name>
    <dbReference type="NCBI Taxonomy" id="1070528"/>
    <lineage>
        <taxon>unclassified sequences</taxon>
        <taxon>metagenomes</taxon>
        <taxon>organismal metagenomes</taxon>
    </lineage>
</organism>
<accession>A0A6C0CHQ0</accession>
<dbReference type="Pfam" id="PF19254">
    <property type="entry name" value="DUF5901"/>
    <property type="match status" value="2"/>
</dbReference>
<dbReference type="InterPro" id="IPR045420">
    <property type="entry name" value="DUF5901"/>
</dbReference>
<sequence>MSVEDITYLKNNSIKQSYVVLIDSSQRDLLAYPDPNYYVINLDFAIKNVIGFEIIDSSVPRTMYSIDKYNNSFYYYIHSNLNIDEVNNIIQTVSDSNTILNYENDPTFNGVFNKFEMNIGDYNIATFCQYFNKEISSNISSNYNSTYWSSNLNSNIIANPLDTDNPEIKNILRFDCDYPFILNMRDSTMSESLGFYLLTKPSLNNLNYTYIDKYTNNINFLKLFHSFFDTVSGNNTFTVIPPGMVCLTGEKYIILHSPEIEDHSFGSLSYMKNTLGIAKFRTNSIGFNDLTFNITKIPIREFHPIGKLTKITFQFVTSTGLLYDFKGVNHNITIAIYYYEAKLISNDTFTSILNPNYNINYNDYKYTNDEQEIINEDDEDEDDNNTYSRDNINIYKRFEQKYSY</sequence>
<dbReference type="AlphaFoldDB" id="A0A6C0CHQ0"/>
<reference evidence="2" key="1">
    <citation type="journal article" date="2020" name="Nature">
        <title>Giant virus diversity and host interactions through global metagenomics.</title>
        <authorList>
            <person name="Schulz F."/>
            <person name="Roux S."/>
            <person name="Paez-Espino D."/>
            <person name="Jungbluth S."/>
            <person name="Walsh D.A."/>
            <person name="Denef V.J."/>
            <person name="McMahon K.D."/>
            <person name="Konstantinidis K.T."/>
            <person name="Eloe-Fadrosh E.A."/>
            <person name="Kyrpides N.C."/>
            <person name="Woyke T."/>
        </authorList>
    </citation>
    <scope>NUCLEOTIDE SEQUENCE</scope>
    <source>
        <strain evidence="2">GVMAG-M-3300020727-4</strain>
    </source>
</reference>
<dbReference type="EMBL" id="MN739405">
    <property type="protein sequence ID" value="QHT03085.1"/>
    <property type="molecule type" value="Genomic_DNA"/>
</dbReference>
<name>A0A6C0CHQ0_9ZZZZ</name>